<sequence length="67" mass="7346">MIFGTFTKTGARLFTRYELTNSVMNKERISFSAAVLMSLVGVGLSVFSTNKMLLASSSTRSMLTKSQ</sequence>
<organism evidence="3 4">
    <name type="scientific">Rotaria sordida</name>
    <dbReference type="NCBI Taxonomy" id="392033"/>
    <lineage>
        <taxon>Eukaryota</taxon>
        <taxon>Metazoa</taxon>
        <taxon>Spiralia</taxon>
        <taxon>Gnathifera</taxon>
        <taxon>Rotifera</taxon>
        <taxon>Eurotatoria</taxon>
        <taxon>Bdelloidea</taxon>
        <taxon>Philodinida</taxon>
        <taxon>Philodinidae</taxon>
        <taxon>Rotaria</taxon>
    </lineage>
</organism>
<evidence type="ECO:0000313" key="2">
    <source>
        <dbReference type="EMBL" id="CAF0805497.1"/>
    </source>
</evidence>
<dbReference type="Proteomes" id="UP000663870">
    <property type="component" value="Unassembled WGS sequence"/>
</dbReference>
<feature type="transmembrane region" description="Helical" evidence="1">
    <location>
        <begin position="29"/>
        <end position="47"/>
    </location>
</feature>
<keyword evidence="1" id="KW-0812">Transmembrane</keyword>
<dbReference type="Proteomes" id="UP000663889">
    <property type="component" value="Unassembled WGS sequence"/>
</dbReference>
<keyword evidence="1" id="KW-0472">Membrane</keyword>
<protein>
    <submittedName>
        <fullName evidence="3">Uncharacterized protein</fullName>
    </submittedName>
</protein>
<reference evidence="3" key="1">
    <citation type="submission" date="2021-02" db="EMBL/GenBank/DDBJ databases">
        <authorList>
            <person name="Nowell W R."/>
        </authorList>
    </citation>
    <scope>NUCLEOTIDE SEQUENCE</scope>
</reference>
<evidence type="ECO:0000313" key="4">
    <source>
        <dbReference type="Proteomes" id="UP000663870"/>
    </source>
</evidence>
<dbReference type="EMBL" id="CAJNOU010000015">
    <property type="protein sequence ID" value="CAF0805497.1"/>
    <property type="molecule type" value="Genomic_DNA"/>
</dbReference>
<evidence type="ECO:0000313" key="3">
    <source>
        <dbReference type="EMBL" id="CAF0811022.1"/>
    </source>
</evidence>
<comment type="caution">
    <text evidence="3">The sequence shown here is derived from an EMBL/GenBank/DDBJ whole genome shotgun (WGS) entry which is preliminary data.</text>
</comment>
<evidence type="ECO:0000256" key="1">
    <source>
        <dbReference type="SAM" id="Phobius"/>
    </source>
</evidence>
<proteinExistence type="predicted"/>
<keyword evidence="4" id="KW-1185">Reference proteome</keyword>
<accession>A0A813TA52</accession>
<dbReference type="EMBL" id="CAJNOL010000068">
    <property type="protein sequence ID" value="CAF0811022.1"/>
    <property type="molecule type" value="Genomic_DNA"/>
</dbReference>
<name>A0A813TA52_9BILA</name>
<dbReference type="AlphaFoldDB" id="A0A813TA52"/>
<keyword evidence="1" id="KW-1133">Transmembrane helix</keyword>
<gene>
    <name evidence="3" type="ORF">JXQ802_LOCUS4718</name>
    <name evidence="2" type="ORF">SEV965_LOCUS850</name>
</gene>